<dbReference type="Proteomes" id="UP000823749">
    <property type="component" value="Chromosome 11"/>
</dbReference>
<reference evidence="1" key="1">
    <citation type="submission" date="2020-08" db="EMBL/GenBank/DDBJ databases">
        <title>Plant Genome Project.</title>
        <authorList>
            <person name="Zhang R.-G."/>
        </authorList>
    </citation>
    <scope>NUCLEOTIDE SEQUENCE</scope>
    <source>
        <strain evidence="1">WSP0</strain>
        <tissue evidence="1">Leaf</tissue>
    </source>
</reference>
<dbReference type="AlphaFoldDB" id="A0AAV6I991"/>
<sequence>MAKSNVSIKDMELDIYYLSAALKVTPPLVTYPKVPMPLFPCNVTDTFSVQKI</sequence>
<keyword evidence="2" id="KW-1185">Reference proteome</keyword>
<evidence type="ECO:0000313" key="2">
    <source>
        <dbReference type="Proteomes" id="UP000823749"/>
    </source>
</evidence>
<evidence type="ECO:0000313" key="1">
    <source>
        <dbReference type="EMBL" id="KAG5525218.1"/>
    </source>
</evidence>
<name>A0AAV6I991_9ERIC</name>
<comment type="caution">
    <text evidence="1">The sequence shown here is derived from an EMBL/GenBank/DDBJ whole genome shotgun (WGS) entry which is preliminary data.</text>
</comment>
<dbReference type="EMBL" id="JACTNZ010000011">
    <property type="protein sequence ID" value="KAG5525218.1"/>
    <property type="molecule type" value="Genomic_DNA"/>
</dbReference>
<protein>
    <submittedName>
        <fullName evidence="1">Uncharacterized protein</fullName>
    </submittedName>
</protein>
<gene>
    <name evidence="1" type="ORF">RHGRI_031783</name>
</gene>
<accession>A0AAV6I991</accession>
<organism evidence="1 2">
    <name type="scientific">Rhododendron griersonianum</name>
    <dbReference type="NCBI Taxonomy" id="479676"/>
    <lineage>
        <taxon>Eukaryota</taxon>
        <taxon>Viridiplantae</taxon>
        <taxon>Streptophyta</taxon>
        <taxon>Embryophyta</taxon>
        <taxon>Tracheophyta</taxon>
        <taxon>Spermatophyta</taxon>
        <taxon>Magnoliopsida</taxon>
        <taxon>eudicotyledons</taxon>
        <taxon>Gunneridae</taxon>
        <taxon>Pentapetalae</taxon>
        <taxon>asterids</taxon>
        <taxon>Ericales</taxon>
        <taxon>Ericaceae</taxon>
        <taxon>Ericoideae</taxon>
        <taxon>Rhodoreae</taxon>
        <taxon>Rhododendron</taxon>
    </lineage>
</organism>
<proteinExistence type="predicted"/>